<protein>
    <recommendedName>
        <fullName evidence="10">Transmembrane 9 superfamily member</fullName>
    </recommendedName>
</protein>
<evidence type="ECO:0000256" key="5">
    <source>
        <dbReference type="ARBA" id="ARBA00022729"/>
    </source>
</evidence>
<feature type="transmembrane region" description="Helical" evidence="10">
    <location>
        <begin position="204"/>
        <end position="224"/>
    </location>
</feature>
<dbReference type="PANTHER" id="PTHR10766:SF154">
    <property type="entry name" value="TRANSMEMBRANE 9 SUPERFAMILY MEMBER 10"/>
    <property type="match status" value="1"/>
</dbReference>
<feature type="transmembrane region" description="Helical" evidence="10">
    <location>
        <begin position="67"/>
        <end position="87"/>
    </location>
</feature>
<evidence type="ECO:0000256" key="6">
    <source>
        <dbReference type="ARBA" id="ARBA00022753"/>
    </source>
</evidence>
<keyword evidence="7 10" id="KW-1133">Transmembrane helix</keyword>
<dbReference type="OrthoDB" id="1666796at2759"/>
<keyword evidence="12" id="KW-1185">Reference proteome</keyword>
<dbReference type="Proteomes" id="UP000237000">
    <property type="component" value="Unassembled WGS sequence"/>
</dbReference>
<gene>
    <name evidence="11" type="ORF">TorRG33x02_309330</name>
</gene>
<evidence type="ECO:0000256" key="1">
    <source>
        <dbReference type="ARBA" id="ARBA00004337"/>
    </source>
</evidence>
<feature type="transmembrane region" description="Helical" evidence="10">
    <location>
        <begin position="166"/>
        <end position="192"/>
    </location>
</feature>
<feature type="transmembrane region" description="Helical" evidence="10">
    <location>
        <begin position="107"/>
        <end position="132"/>
    </location>
</feature>
<feature type="transmembrane region" description="Helical" evidence="10">
    <location>
        <begin position="34"/>
        <end position="55"/>
    </location>
</feature>
<keyword evidence="6" id="KW-0967">Endosome</keyword>
<dbReference type="InterPro" id="IPR004240">
    <property type="entry name" value="EMP70"/>
</dbReference>
<proteinExistence type="inferred from homology"/>
<evidence type="ECO:0000256" key="3">
    <source>
        <dbReference type="ARBA" id="ARBA00005227"/>
    </source>
</evidence>
<evidence type="ECO:0000256" key="2">
    <source>
        <dbReference type="ARBA" id="ARBA00004653"/>
    </source>
</evidence>
<keyword evidence="8" id="KW-0333">Golgi apparatus</keyword>
<dbReference type="GO" id="GO:0072657">
    <property type="term" value="P:protein localization to membrane"/>
    <property type="evidence" value="ECO:0007669"/>
    <property type="project" value="TreeGrafter"/>
</dbReference>
<evidence type="ECO:0000256" key="9">
    <source>
        <dbReference type="ARBA" id="ARBA00023136"/>
    </source>
</evidence>
<reference evidence="12" key="1">
    <citation type="submission" date="2016-06" db="EMBL/GenBank/DDBJ databases">
        <title>Parallel loss of symbiosis genes in relatives of nitrogen-fixing non-legume Parasponia.</title>
        <authorList>
            <person name="Van Velzen R."/>
            <person name="Holmer R."/>
            <person name="Bu F."/>
            <person name="Rutten L."/>
            <person name="Van Zeijl A."/>
            <person name="Liu W."/>
            <person name="Santuari L."/>
            <person name="Cao Q."/>
            <person name="Sharma T."/>
            <person name="Shen D."/>
            <person name="Roswanjaya Y."/>
            <person name="Wardhani T."/>
            <person name="Kalhor M.S."/>
            <person name="Jansen J."/>
            <person name="Van den Hoogen J."/>
            <person name="Gungor B."/>
            <person name="Hartog M."/>
            <person name="Hontelez J."/>
            <person name="Verver J."/>
            <person name="Yang W.-C."/>
            <person name="Schijlen E."/>
            <person name="Repin R."/>
            <person name="Schilthuizen M."/>
            <person name="Schranz E."/>
            <person name="Heidstra R."/>
            <person name="Miyata K."/>
            <person name="Fedorova E."/>
            <person name="Kohlen W."/>
            <person name="Bisseling T."/>
            <person name="Smit S."/>
            <person name="Geurts R."/>
        </authorList>
    </citation>
    <scope>NUCLEOTIDE SEQUENCE [LARGE SCALE GENOMIC DNA]</scope>
    <source>
        <strain evidence="12">cv. RG33-2</strain>
    </source>
</reference>
<evidence type="ECO:0000256" key="10">
    <source>
        <dbReference type="RuleBase" id="RU363079"/>
    </source>
</evidence>
<comment type="similarity">
    <text evidence="3 10">Belongs to the nonaspanin (TM9SF) (TC 9.A.2) family.</text>
</comment>
<organism evidence="11 12">
    <name type="scientific">Trema orientale</name>
    <name type="common">Charcoal tree</name>
    <name type="synonym">Celtis orientalis</name>
    <dbReference type="NCBI Taxonomy" id="63057"/>
    <lineage>
        <taxon>Eukaryota</taxon>
        <taxon>Viridiplantae</taxon>
        <taxon>Streptophyta</taxon>
        <taxon>Embryophyta</taxon>
        <taxon>Tracheophyta</taxon>
        <taxon>Spermatophyta</taxon>
        <taxon>Magnoliopsida</taxon>
        <taxon>eudicotyledons</taxon>
        <taxon>Gunneridae</taxon>
        <taxon>Pentapetalae</taxon>
        <taxon>rosids</taxon>
        <taxon>fabids</taxon>
        <taxon>Rosales</taxon>
        <taxon>Cannabaceae</taxon>
        <taxon>Trema</taxon>
    </lineage>
</organism>
<dbReference type="EMBL" id="JXTC01000464">
    <property type="protein sequence ID" value="PON52092.1"/>
    <property type="molecule type" value="Genomic_DNA"/>
</dbReference>
<comment type="caution">
    <text evidence="11">The sequence shown here is derived from an EMBL/GenBank/DDBJ whole genome shotgun (WGS) entry which is preliminary data.</text>
</comment>
<evidence type="ECO:0000256" key="7">
    <source>
        <dbReference type="ARBA" id="ARBA00022989"/>
    </source>
</evidence>
<comment type="caution">
    <text evidence="10">Lacks conserved residue(s) required for the propagation of feature annotation.</text>
</comment>
<dbReference type="GO" id="GO:0010008">
    <property type="term" value="C:endosome membrane"/>
    <property type="evidence" value="ECO:0007669"/>
    <property type="project" value="UniProtKB-SubCell"/>
</dbReference>
<sequence>MCTCWDRTRVQILGTNVLTIVFAALGFLPPGEWITILLILWLLIGIFAGYSSARLYKMFYKTEWKKIAMTTALMFPTTILVVLLSPWKLSSPILLVAPPPSGSTTLIFAMAILVLWCVVLISLVFFGAYIGFYKKPAAIENPVKTNKIPRPIPDRKTWLEALLNPAFSILTMSLFGPGAGGAPGFFLFHLLIPKMQVELECAFYFGYIVFVPCTVFLLSETIGLY</sequence>
<evidence type="ECO:0000313" key="11">
    <source>
        <dbReference type="EMBL" id="PON52092.1"/>
    </source>
</evidence>
<keyword evidence="9 10" id="KW-0472">Membrane</keyword>
<accession>A0A2P5BTG0</accession>
<dbReference type="InParanoid" id="A0A2P5BTG0"/>
<evidence type="ECO:0000313" key="12">
    <source>
        <dbReference type="Proteomes" id="UP000237000"/>
    </source>
</evidence>
<feature type="transmembrane region" description="Helical" evidence="10">
    <location>
        <begin position="12"/>
        <end position="28"/>
    </location>
</feature>
<keyword evidence="5" id="KW-0732">Signal</keyword>
<dbReference type="AlphaFoldDB" id="A0A2P5BTG0"/>
<comment type="subcellular location">
    <subcellularLocation>
        <location evidence="1">Endosome membrane</location>
        <topology evidence="1">Multi-pass membrane protein</topology>
    </subcellularLocation>
    <subcellularLocation>
        <location evidence="2">Golgi apparatus membrane</location>
        <topology evidence="2">Multi-pass membrane protein</topology>
    </subcellularLocation>
</comment>
<name>A0A2P5BTG0_TREOI</name>
<dbReference type="PANTHER" id="PTHR10766">
    <property type="entry name" value="TRANSMEMBRANE 9 SUPERFAMILY PROTEIN"/>
    <property type="match status" value="1"/>
</dbReference>
<evidence type="ECO:0000256" key="4">
    <source>
        <dbReference type="ARBA" id="ARBA00022692"/>
    </source>
</evidence>
<evidence type="ECO:0000256" key="8">
    <source>
        <dbReference type="ARBA" id="ARBA00023034"/>
    </source>
</evidence>
<dbReference type="Pfam" id="PF02990">
    <property type="entry name" value="EMP70"/>
    <property type="match status" value="1"/>
</dbReference>
<dbReference type="GO" id="GO:0000139">
    <property type="term" value="C:Golgi membrane"/>
    <property type="evidence" value="ECO:0007669"/>
    <property type="project" value="UniProtKB-SubCell"/>
</dbReference>
<dbReference type="STRING" id="63057.A0A2P5BTG0"/>
<keyword evidence="4 10" id="KW-0812">Transmembrane</keyword>